<protein>
    <submittedName>
        <fullName evidence="7">Par3_HAL_N_term domain-containing protein</fullName>
    </submittedName>
</protein>
<dbReference type="GO" id="GO:0005912">
    <property type="term" value="C:adherens junction"/>
    <property type="evidence" value="ECO:0007669"/>
    <property type="project" value="TreeGrafter"/>
</dbReference>
<keyword evidence="1" id="KW-0132">Cell division</keyword>
<dbReference type="GO" id="GO:0030010">
    <property type="term" value="P:establishment of cell polarity"/>
    <property type="evidence" value="ECO:0007669"/>
    <property type="project" value="TreeGrafter"/>
</dbReference>
<reference evidence="7" key="1">
    <citation type="submission" date="2017-02" db="UniProtKB">
        <authorList>
            <consortium name="WormBaseParasite"/>
        </authorList>
    </citation>
    <scope>IDENTIFICATION</scope>
</reference>
<evidence type="ECO:0000256" key="4">
    <source>
        <dbReference type="SAM" id="MobiDB-lite"/>
    </source>
</evidence>
<proteinExistence type="predicted"/>
<evidence type="ECO:0000256" key="2">
    <source>
        <dbReference type="ARBA" id="ARBA00022737"/>
    </source>
</evidence>
<dbReference type="GO" id="GO:0035091">
    <property type="term" value="F:phosphatidylinositol binding"/>
    <property type="evidence" value="ECO:0007669"/>
    <property type="project" value="TreeGrafter"/>
</dbReference>
<evidence type="ECO:0000313" key="6">
    <source>
        <dbReference type="Proteomes" id="UP000036681"/>
    </source>
</evidence>
<dbReference type="AlphaFoldDB" id="A0A0M3ILW4"/>
<feature type="domain" description="Par3/HAL N-terminal" evidence="5">
    <location>
        <begin position="16"/>
        <end position="59"/>
    </location>
</feature>
<sequence>MAAAFCQQNANYVTPSNFIVRVHHLECIRDGGILDPDDLLFDVFDEERDQVLAIYDEQDDTPSHSQQKMKSRFAIRGISSPPSSPSASISTLLENHTMNISSNADGDIVEITSLSEPPTEGLRVISDAAHALQQLPSSSSSLSRSDYGSGSGSVARYEQKRPSTGRVYPPALKTADRSPKVKHKVTLSPGPGGN</sequence>
<dbReference type="WBParaSite" id="ALUE_0001974201-mRNA-1">
    <property type="protein sequence ID" value="ALUE_0001974201-mRNA-1"/>
    <property type="gene ID" value="ALUE_0001974201"/>
</dbReference>
<keyword evidence="2" id="KW-0677">Repeat</keyword>
<dbReference type="GO" id="GO:0016324">
    <property type="term" value="C:apical plasma membrane"/>
    <property type="evidence" value="ECO:0007669"/>
    <property type="project" value="TreeGrafter"/>
</dbReference>
<evidence type="ECO:0000313" key="7">
    <source>
        <dbReference type="WBParaSite" id="ALUE_0001974201-mRNA-1"/>
    </source>
</evidence>
<accession>A0A0M3ILW4</accession>
<dbReference type="GO" id="GO:0045197">
    <property type="term" value="P:establishment or maintenance of epithelial cell apical/basal polarity"/>
    <property type="evidence" value="ECO:0007669"/>
    <property type="project" value="TreeGrafter"/>
</dbReference>
<evidence type="ECO:0000256" key="1">
    <source>
        <dbReference type="ARBA" id="ARBA00022618"/>
    </source>
</evidence>
<name>A0A0M3ILW4_ASCLU</name>
<dbReference type="GO" id="GO:0000226">
    <property type="term" value="P:microtubule cytoskeleton organization"/>
    <property type="evidence" value="ECO:0007669"/>
    <property type="project" value="TreeGrafter"/>
</dbReference>
<dbReference type="Proteomes" id="UP000036681">
    <property type="component" value="Unplaced"/>
</dbReference>
<dbReference type="PANTHER" id="PTHR16484:SF17">
    <property type="entry name" value="BAZOOKA, ISOFORM B"/>
    <property type="match status" value="1"/>
</dbReference>
<dbReference type="GO" id="GO:0051660">
    <property type="term" value="P:establishment of centrosome localization"/>
    <property type="evidence" value="ECO:0007669"/>
    <property type="project" value="TreeGrafter"/>
</dbReference>
<dbReference type="GO" id="GO:0005938">
    <property type="term" value="C:cell cortex"/>
    <property type="evidence" value="ECO:0007669"/>
    <property type="project" value="TreeGrafter"/>
</dbReference>
<organism evidence="6 7">
    <name type="scientific">Ascaris lumbricoides</name>
    <name type="common">Giant roundworm</name>
    <dbReference type="NCBI Taxonomy" id="6252"/>
    <lineage>
        <taxon>Eukaryota</taxon>
        <taxon>Metazoa</taxon>
        <taxon>Ecdysozoa</taxon>
        <taxon>Nematoda</taxon>
        <taxon>Chromadorea</taxon>
        <taxon>Rhabditida</taxon>
        <taxon>Spirurina</taxon>
        <taxon>Ascaridomorpha</taxon>
        <taxon>Ascaridoidea</taxon>
        <taxon>Ascarididae</taxon>
        <taxon>Ascaris</taxon>
    </lineage>
</organism>
<feature type="region of interest" description="Disordered" evidence="4">
    <location>
        <begin position="135"/>
        <end position="194"/>
    </location>
</feature>
<keyword evidence="6" id="KW-1185">Reference proteome</keyword>
<dbReference type="PANTHER" id="PTHR16484">
    <property type="entry name" value="PARTITIONING DEFECTIVE 3 RELATED"/>
    <property type="match status" value="1"/>
</dbReference>
<dbReference type="GO" id="GO:0043296">
    <property type="term" value="C:apical junction complex"/>
    <property type="evidence" value="ECO:0007669"/>
    <property type="project" value="TreeGrafter"/>
</dbReference>
<dbReference type="Pfam" id="PF12053">
    <property type="entry name" value="Par3_HAL_N_term"/>
    <property type="match status" value="1"/>
</dbReference>
<dbReference type="InterPro" id="IPR021922">
    <property type="entry name" value="Par3/HAL_N"/>
</dbReference>
<keyword evidence="3" id="KW-0131">Cell cycle</keyword>
<feature type="compositionally biased region" description="Low complexity" evidence="4">
    <location>
        <begin position="137"/>
        <end position="148"/>
    </location>
</feature>
<dbReference type="GO" id="GO:0008104">
    <property type="term" value="P:intracellular protein localization"/>
    <property type="evidence" value="ECO:0007669"/>
    <property type="project" value="TreeGrafter"/>
</dbReference>
<dbReference type="InterPro" id="IPR052213">
    <property type="entry name" value="PAR3"/>
</dbReference>
<dbReference type="GO" id="GO:0051301">
    <property type="term" value="P:cell division"/>
    <property type="evidence" value="ECO:0007669"/>
    <property type="project" value="UniProtKB-KW"/>
</dbReference>
<dbReference type="GO" id="GO:0007155">
    <property type="term" value="P:cell adhesion"/>
    <property type="evidence" value="ECO:0007669"/>
    <property type="project" value="TreeGrafter"/>
</dbReference>
<evidence type="ECO:0000256" key="3">
    <source>
        <dbReference type="ARBA" id="ARBA00023306"/>
    </source>
</evidence>
<dbReference type="Gene3D" id="3.10.20.90">
    <property type="entry name" value="Phosphatidylinositol 3-kinase Catalytic Subunit, Chain A, domain 1"/>
    <property type="match status" value="1"/>
</dbReference>
<evidence type="ECO:0000259" key="5">
    <source>
        <dbReference type="Pfam" id="PF12053"/>
    </source>
</evidence>